<feature type="domain" description="LysM" evidence="6">
    <location>
        <begin position="317"/>
        <end position="360"/>
    </location>
</feature>
<organism evidence="7 8">
    <name type="scientific">Enterococcus italicus (strain DSM 15952 / CCUG 50447 / LMG 22039 / TP 1.5)</name>
    <dbReference type="NCBI Taxonomy" id="888064"/>
    <lineage>
        <taxon>Bacteria</taxon>
        <taxon>Bacillati</taxon>
        <taxon>Bacillota</taxon>
        <taxon>Bacilli</taxon>
        <taxon>Lactobacillales</taxon>
        <taxon>Enterococcaceae</taxon>
        <taxon>Enterococcus</taxon>
    </lineage>
</organism>
<dbReference type="EMBL" id="AEPV01000087">
    <property type="protein sequence ID" value="EFU72981.1"/>
    <property type="molecule type" value="Genomic_DNA"/>
</dbReference>
<sequence>MMKDAQSRKTIHNKPTKIATRYQSLRHQVAIVGTAVTACSVLVPLLPTKVVLADTSGYTSSTTSQTAFINTIAAYAAPIAQANDLYASVMIAQAIVESGWGQSALAQAPNYNLFGIKGSYNGQTVYMNTQEFLNGQYVTKNEPFRQYPSYTESFQDNANVLKTTSFGGSYYYTGAWKSNTTTYTDATAWLTGRYATAPNYATVLNRVIAQYNLTQYDSPSTTSTSTTSTTNTTTNTAASTTTTYTVVKGDYLSKIANKYGVTVAQLKSWNNLSSDLILIGQKLKVNATTSAASTNTASTSTASTTNTTTNTTASTTTTYTVVKGDYLSKIANKYGVTVAQLKSWNNLSSDLILIGQKLKVNATTSAASTNTASTSTASTTNTTTNTTAPTTTTTTYTVVKGDYLSKIANKYGVTVAQLKSWNNLSSDLILIGQKLKVNATTSVASTNTVSTSTASTTNTTTNTAASTTTTTTYTVVKGDYLSKIANKYGVTVAQLKSWNNLSSDLILIGQRLKVNAITSVASIASTTTVSTTTTTTSAKTYTVKKGDSLWKIAQAHGLSVSALKSVNQLSADILLIGQTLKLE</sequence>
<keyword evidence="5" id="KW-0812">Transmembrane</keyword>
<dbReference type="GO" id="GO:0008932">
    <property type="term" value="F:lytic endotransglycosylase activity"/>
    <property type="evidence" value="ECO:0007669"/>
    <property type="project" value="TreeGrafter"/>
</dbReference>
<dbReference type="SMART" id="SM00257">
    <property type="entry name" value="LysM"/>
    <property type="match status" value="5"/>
</dbReference>
<feature type="domain" description="LysM" evidence="6">
    <location>
        <begin position="471"/>
        <end position="514"/>
    </location>
</feature>
<dbReference type="Gene3D" id="1.10.530.10">
    <property type="match status" value="1"/>
</dbReference>
<comment type="caution">
    <text evidence="7">The sequence shown here is derived from an EMBL/GenBank/DDBJ whole genome shotgun (WGS) entry which is preliminary data.</text>
</comment>
<dbReference type="GO" id="GO:0016798">
    <property type="term" value="F:hydrolase activity, acting on glycosyl bonds"/>
    <property type="evidence" value="ECO:0007669"/>
    <property type="project" value="UniProtKB-KW"/>
</dbReference>
<dbReference type="InterPro" id="IPR036779">
    <property type="entry name" value="LysM_dom_sf"/>
</dbReference>
<reference evidence="7 8" key="1">
    <citation type="submission" date="2010-12" db="EMBL/GenBank/DDBJ databases">
        <authorList>
            <person name="Muzny D."/>
            <person name="Qin X."/>
            <person name="Deng J."/>
            <person name="Jiang H."/>
            <person name="Liu Y."/>
            <person name="Qu J."/>
            <person name="Song X.-Z."/>
            <person name="Zhang L."/>
            <person name="Thornton R."/>
            <person name="Coyle M."/>
            <person name="Francisco L."/>
            <person name="Jackson L."/>
            <person name="Javaid M."/>
            <person name="Korchina V."/>
            <person name="Kovar C."/>
            <person name="Mata R."/>
            <person name="Mathew T."/>
            <person name="Ngo R."/>
            <person name="Nguyen L."/>
            <person name="Nguyen N."/>
            <person name="Okwuonu G."/>
            <person name="Ongeri F."/>
            <person name="Pham C."/>
            <person name="Simmons D."/>
            <person name="Wilczek-Boney K."/>
            <person name="Hale W."/>
            <person name="Jakkamsetti A."/>
            <person name="Pham P."/>
            <person name="Ruth R."/>
            <person name="San Lucas F."/>
            <person name="Warren J."/>
            <person name="Zhang J."/>
            <person name="Zhao Z."/>
            <person name="Zhou C."/>
            <person name="Zhu D."/>
            <person name="Lee S."/>
            <person name="Bess C."/>
            <person name="Blankenburg K."/>
            <person name="Forbes L."/>
            <person name="Fu Q."/>
            <person name="Gubbala S."/>
            <person name="Hirani K."/>
            <person name="Jayaseelan J.C."/>
            <person name="Lara F."/>
            <person name="Munidasa M."/>
            <person name="Palculict T."/>
            <person name="Patil S."/>
            <person name="Pu L.-L."/>
            <person name="Saada N."/>
            <person name="Tang L."/>
            <person name="Weissenberger G."/>
            <person name="Zhu Y."/>
            <person name="Hemphill L."/>
            <person name="Shang Y."/>
            <person name="Youmans B."/>
            <person name="Ayvaz T."/>
            <person name="Ross M."/>
            <person name="Santibanez J."/>
            <person name="Aqrawi P."/>
            <person name="Gross S."/>
            <person name="Joshi V."/>
            <person name="Fowler G."/>
            <person name="Nazareth L."/>
            <person name="Reid J."/>
            <person name="Worley K."/>
            <person name="Petrosino J."/>
            <person name="Highlander S."/>
            <person name="Gibbs R."/>
        </authorList>
    </citation>
    <scope>NUCLEOTIDE SEQUENCE [LARGE SCALE GENOMIC DNA]</scope>
    <source>
        <strain evidence="8">DSM 15952 / CCUG 50447 / LMG 22039 / TP 1.5</strain>
    </source>
</reference>
<feature type="domain" description="LysM" evidence="6">
    <location>
        <begin position="242"/>
        <end position="285"/>
    </location>
</feature>
<feature type="domain" description="LysM" evidence="6">
    <location>
        <begin position="539"/>
        <end position="582"/>
    </location>
</feature>
<keyword evidence="8" id="KW-1185">Reference proteome</keyword>
<keyword evidence="7" id="KW-0326">Glycosidase</keyword>
<evidence type="ECO:0000256" key="3">
    <source>
        <dbReference type="ARBA" id="ARBA00022638"/>
    </source>
</evidence>
<dbReference type="GO" id="GO:0031640">
    <property type="term" value="P:killing of cells of another organism"/>
    <property type="evidence" value="ECO:0007669"/>
    <property type="project" value="UniProtKB-KW"/>
</dbReference>
<keyword evidence="2" id="KW-0929">Antimicrobial</keyword>
<comment type="similarity">
    <text evidence="1">Belongs to the glycosyl hydrolase 73 family.</text>
</comment>
<protein>
    <recommendedName>
        <fullName evidence="4">Peptidoglycan hydrolase</fullName>
    </recommendedName>
</protein>
<evidence type="ECO:0000313" key="7">
    <source>
        <dbReference type="EMBL" id="EFU72981.1"/>
    </source>
</evidence>
<dbReference type="GO" id="GO:0004040">
    <property type="term" value="F:amidase activity"/>
    <property type="evidence" value="ECO:0007669"/>
    <property type="project" value="InterPro"/>
</dbReference>
<name>E6LIK0_ENTI1</name>
<dbReference type="SMART" id="SM00047">
    <property type="entry name" value="LYZ2"/>
    <property type="match status" value="1"/>
</dbReference>
<proteinExistence type="inferred from homology"/>
<evidence type="ECO:0000256" key="1">
    <source>
        <dbReference type="ARBA" id="ARBA00010266"/>
    </source>
</evidence>
<accession>E6LIK0</accession>
<dbReference type="Pfam" id="PF01476">
    <property type="entry name" value="LysM"/>
    <property type="match status" value="5"/>
</dbReference>
<dbReference type="Gene3D" id="3.10.350.10">
    <property type="entry name" value="LysM domain"/>
    <property type="match status" value="5"/>
</dbReference>
<dbReference type="eggNOG" id="COG1388">
    <property type="taxonomic scope" value="Bacteria"/>
</dbReference>
<dbReference type="InterPro" id="IPR018392">
    <property type="entry name" value="LysM"/>
</dbReference>
<dbReference type="HOGENOM" id="CLU_013771_6_1_9"/>
<dbReference type="eggNOG" id="COG1705">
    <property type="taxonomic scope" value="Bacteria"/>
</dbReference>
<dbReference type="Proteomes" id="UP000010296">
    <property type="component" value="Unassembled WGS sequence"/>
</dbReference>
<dbReference type="CDD" id="cd00118">
    <property type="entry name" value="LysM"/>
    <property type="match status" value="5"/>
</dbReference>
<dbReference type="STRING" id="888064.HMPREF9088_2190"/>
<dbReference type="InterPro" id="IPR002901">
    <property type="entry name" value="MGlyc_endo_b_GlcNAc-like_dom"/>
</dbReference>
<dbReference type="GO" id="GO:0042742">
    <property type="term" value="P:defense response to bacterium"/>
    <property type="evidence" value="ECO:0007669"/>
    <property type="project" value="UniProtKB-KW"/>
</dbReference>
<evidence type="ECO:0000313" key="8">
    <source>
        <dbReference type="Proteomes" id="UP000010296"/>
    </source>
</evidence>
<dbReference type="Pfam" id="PF01832">
    <property type="entry name" value="Glucosaminidase"/>
    <property type="match status" value="1"/>
</dbReference>
<evidence type="ECO:0000256" key="2">
    <source>
        <dbReference type="ARBA" id="ARBA00022529"/>
    </source>
</evidence>
<dbReference type="PANTHER" id="PTHR33734">
    <property type="entry name" value="LYSM DOMAIN-CONTAINING GPI-ANCHORED PROTEIN 2"/>
    <property type="match status" value="1"/>
</dbReference>
<dbReference type="AlphaFoldDB" id="E6LIK0"/>
<dbReference type="Gene3D" id="4.10.80.30">
    <property type="entry name" value="DNA polymerase, domain 6"/>
    <property type="match status" value="1"/>
</dbReference>
<gene>
    <name evidence="7" type="ORF">HMPREF9088_2190</name>
</gene>
<evidence type="ECO:0000256" key="5">
    <source>
        <dbReference type="SAM" id="Phobius"/>
    </source>
</evidence>
<keyword evidence="5" id="KW-1133">Transmembrane helix</keyword>
<keyword evidence="7" id="KW-0378">Hydrolase</keyword>
<feature type="domain" description="LysM" evidence="6">
    <location>
        <begin position="394"/>
        <end position="437"/>
    </location>
</feature>
<feature type="transmembrane region" description="Helical" evidence="5">
    <location>
        <begin position="29"/>
        <end position="46"/>
    </location>
</feature>
<dbReference type="PROSITE" id="PS51782">
    <property type="entry name" value="LYSM"/>
    <property type="match status" value="5"/>
</dbReference>
<keyword evidence="5" id="KW-0472">Membrane</keyword>
<dbReference type="SUPFAM" id="SSF54106">
    <property type="entry name" value="LysM domain"/>
    <property type="match status" value="5"/>
</dbReference>
<dbReference type="PANTHER" id="PTHR33734:SF22">
    <property type="entry name" value="MEMBRANE-BOUND LYTIC MUREIN TRANSGLYCOSYLASE D"/>
    <property type="match status" value="1"/>
</dbReference>
<evidence type="ECO:0000256" key="4">
    <source>
        <dbReference type="ARBA" id="ARBA00032108"/>
    </source>
</evidence>
<evidence type="ECO:0000259" key="6">
    <source>
        <dbReference type="PROSITE" id="PS51782"/>
    </source>
</evidence>
<keyword evidence="3" id="KW-0081">Bacteriolytic enzyme</keyword>